<evidence type="ECO:0000259" key="1">
    <source>
        <dbReference type="Pfam" id="PF13847"/>
    </source>
</evidence>
<dbReference type="Pfam" id="PF13847">
    <property type="entry name" value="Methyltransf_31"/>
    <property type="match status" value="1"/>
</dbReference>
<gene>
    <name evidence="2" type="ORF">RMQ68_01220</name>
</gene>
<dbReference type="InterPro" id="IPR025714">
    <property type="entry name" value="Methyltranfer_dom"/>
</dbReference>
<keyword evidence="2" id="KW-0489">Methyltransferase</keyword>
<dbReference type="SUPFAM" id="SSF53335">
    <property type="entry name" value="S-adenosyl-L-methionine-dependent methyltransferases"/>
    <property type="match status" value="1"/>
</dbReference>
<proteinExistence type="predicted"/>
<dbReference type="GO" id="GO:0032259">
    <property type="term" value="P:methylation"/>
    <property type="evidence" value="ECO:0007669"/>
    <property type="project" value="UniProtKB-KW"/>
</dbReference>
<sequence length="203" mass="23655">MDLKSHWNNIFINTEDNNLGWWENDFSQTLKFLNTLNINSNTNIFLAGSGTSNLVDELVSKNCNLILNDISDVALAKVKNRLQNINNVEFFQQDLSKHFRNKNIDIWIDRAVLHFLLDENDISNYFENLKTNLNKDGFVLFAEFRKNGATSCANLKIKQYDLDEFSKRLGNQFTLIKSEDYDYTNPNGNKKEYIYAIFKKSTI</sequence>
<feature type="domain" description="Methyltransferase" evidence="1">
    <location>
        <begin position="39"/>
        <end position="154"/>
    </location>
</feature>
<dbReference type="InterPro" id="IPR029063">
    <property type="entry name" value="SAM-dependent_MTases_sf"/>
</dbReference>
<accession>A0AA96DRD5</accession>
<name>A0AA96DRD5_9BACT</name>
<organism evidence="2">
    <name type="scientific">Arcobacter sp. AZ-2023</name>
    <dbReference type="NCBI Taxonomy" id="3074453"/>
    <lineage>
        <taxon>Bacteria</taxon>
        <taxon>Pseudomonadati</taxon>
        <taxon>Campylobacterota</taxon>
        <taxon>Epsilonproteobacteria</taxon>
        <taxon>Campylobacterales</taxon>
        <taxon>Arcobacteraceae</taxon>
        <taxon>Arcobacter</taxon>
    </lineage>
</organism>
<reference evidence="2" key="1">
    <citation type="submission" date="2023-09" db="EMBL/GenBank/DDBJ databases">
        <title>Arcobacter tbilisiensis sp. nov. isolated from chicken meat in Tbilisi, Georgia.</title>
        <authorList>
            <person name="Matthias R."/>
            <person name="Zautner A.E."/>
        </authorList>
    </citation>
    <scope>NUCLEOTIDE SEQUENCE</scope>
    <source>
        <strain evidence="2">LEO 52</strain>
    </source>
</reference>
<dbReference type="EMBL" id="CP134854">
    <property type="protein sequence ID" value="WNL30038.1"/>
    <property type="molecule type" value="Genomic_DNA"/>
</dbReference>
<dbReference type="CDD" id="cd02440">
    <property type="entry name" value="AdoMet_MTases"/>
    <property type="match status" value="1"/>
</dbReference>
<dbReference type="Gene3D" id="3.40.50.150">
    <property type="entry name" value="Vaccinia Virus protein VP39"/>
    <property type="match status" value="1"/>
</dbReference>
<keyword evidence="2" id="KW-0808">Transferase</keyword>
<evidence type="ECO:0000313" key="2">
    <source>
        <dbReference type="EMBL" id="WNL30038.1"/>
    </source>
</evidence>
<dbReference type="GO" id="GO:0008168">
    <property type="term" value="F:methyltransferase activity"/>
    <property type="evidence" value="ECO:0007669"/>
    <property type="project" value="UniProtKB-KW"/>
</dbReference>
<protein>
    <submittedName>
        <fullName evidence="2">Methyltransferase domain-containing protein</fullName>
    </submittedName>
</protein>
<dbReference type="AlphaFoldDB" id="A0AA96DRD5"/>